<name>A0A5C8PN49_9HYPH</name>
<sequence length="274" mass="29374">MKPSAAIAMMRQPERLWAIPAVHGLVHRLLPVADAIAARLEPGDAVVFLGNLIGDVGGDEAADVAATLDLALALRRRTLALPGARACDVAFLRGTQEEMWTKLEQLHFAQNPGQVLRWMLQRGLAGTIAAYGGAGAVSEGERAVRDGPMAIARWTTTLRRALRARPGHVEWLAAIRRAALSEDGRLLAVHHGVDTTKPLDLQGDSFWWGGSTAFEAIAEPYNGIERFVRGFDRNHPGVVDQAFTLTIDAGCGFGGPLLAALLDARGQLLDLVEG</sequence>
<protein>
    <recommendedName>
        <fullName evidence="3">Serine/threonine protein phosphatase</fullName>
    </recommendedName>
</protein>
<dbReference type="RefSeq" id="WP_147847890.1">
    <property type="nucleotide sequence ID" value="NZ_VDUZ01000016.1"/>
</dbReference>
<dbReference type="InterPro" id="IPR029052">
    <property type="entry name" value="Metallo-depent_PP-like"/>
</dbReference>
<dbReference type="Proteomes" id="UP000321638">
    <property type="component" value="Unassembled WGS sequence"/>
</dbReference>
<accession>A0A5C8PN49</accession>
<dbReference type="Gene3D" id="3.60.21.10">
    <property type="match status" value="1"/>
</dbReference>
<dbReference type="SUPFAM" id="SSF56300">
    <property type="entry name" value="Metallo-dependent phosphatases"/>
    <property type="match status" value="1"/>
</dbReference>
<reference evidence="1 2" key="1">
    <citation type="submission" date="2019-06" db="EMBL/GenBank/DDBJ databases">
        <title>New taxonomy in bacterial strain CC-CFT640, isolated from vineyard.</title>
        <authorList>
            <person name="Lin S.-Y."/>
            <person name="Tsai C.-F."/>
            <person name="Young C.-C."/>
        </authorList>
    </citation>
    <scope>NUCLEOTIDE SEQUENCE [LARGE SCALE GENOMIC DNA]</scope>
    <source>
        <strain evidence="1 2">CC-CFT640</strain>
    </source>
</reference>
<evidence type="ECO:0008006" key="3">
    <source>
        <dbReference type="Google" id="ProtNLM"/>
    </source>
</evidence>
<gene>
    <name evidence="1" type="ORF">FHP25_15660</name>
</gene>
<comment type="caution">
    <text evidence="1">The sequence shown here is derived from an EMBL/GenBank/DDBJ whole genome shotgun (WGS) entry which is preliminary data.</text>
</comment>
<evidence type="ECO:0000313" key="2">
    <source>
        <dbReference type="Proteomes" id="UP000321638"/>
    </source>
</evidence>
<organism evidence="1 2">
    <name type="scientific">Vineibacter terrae</name>
    <dbReference type="NCBI Taxonomy" id="2586908"/>
    <lineage>
        <taxon>Bacteria</taxon>
        <taxon>Pseudomonadati</taxon>
        <taxon>Pseudomonadota</taxon>
        <taxon>Alphaproteobacteria</taxon>
        <taxon>Hyphomicrobiales</taxon>
        <taxon>Vineibacter</taxon>
    </lineage>
</organism>
<proteinExistence type="predicted"/>
<dbReference type="AlphaFoldDB" id="A0A5C8PN49"/>
<keyword evidence="2" id="KW-1185">Reference proteome</keyword>
<evidence type="ECO:0000313" key="1">
    <source>
        <dbReference type="EMBL" id="TXL74847.1"/>
    </source>
</evidence>
<dbReference type="OrthoDB" id="9807890at2"/>
<dbReference type="EMBL" id="VDUZ01000016">
    <property type="protein sequence ID" value="TXL74847.1"/>
    <property type="molecule type" value="Genomic_DNA"/>
</dbReference>